<dbReference type="PROSITE" id="PS50943">
    <property type="entry name" value="HTH_CROC1"/>
    <property type="match status" value="1"/>
</dbReference>
<evidence type="ECO:0000313" key="9">
    <source>
        <dbReference type="EMBL" id="SDE32674.1"/>
    </source>
</evidence>
<evidence type="ECO:0000313" key="11">
    <source>
        <dbReference type="Proteomes" id="UP000182744"/>
    </source>
</evidence>
<dbReference type="InterPro" id="IPR051054">
    <property type="entry name" value="SorC_transcr_regulators"/>
</dbReference>
<evidence type="ECO:0000256" key="4">
    <source>
        <dbReference type="ARBA" id="ARBA00023082"/>
    </source>
</evidence>
<evidence type="ECO:0000256" key="1">
    <source>
        <dbReference type="ARBA" id="ARBA00010466"/>
    </source>
</evidence>
<dbReference type="Pfam" id="PF08281">
    <property type="entry name" value="Sigma70_r4_2"/>
    <property type="match status" value="1"/>
</dbReference>
<dbReference type="GO" id="GO:0030246">
    <property type="term" value="F:carbohydrate binding"/>
    <property type="evidence" value="ECO:0007669"/>
    <property type="project" value="InterPro"/>
</dbReference>
<gene>
    <name evidence="10" type="primary">deoR</name>
    <name evidence="10" type="ORF">NCTC10327_01103</name>
    <name evidence="8" type="ORF">R6G71_03470</name>
    <name evidence="9" type="ORF">SAMN05421878_10654</name>
</gene>
<dbReference type="GO" id="GO:0016987">
    <property type="term" value="F:sigma factor activity"/>
    <property type="evidence" value="ECO:0007669"/>
    <property type="project" value="UniProtKB-KW"/>
</dbReference>
<comment type="similarity">
    <text evidence="2">Belongs to the sigma-70 factor family. ECF subfamily.</text>
</comment>
<reference evidence="8" key="4">
    <citation type="submission" date="2023-10" db="EMBL/GenBank/DDBJ databases">
        <title>Whole Genome based description of the genera Actinobaculum and Actinotignum reveals a complex phylogenetic relationship within the species included in the genus Actinotignum.</title>
        <authorList>
            <person name="Jensen C.S."/>
            <person name="Dargis R."/>
            <person name="Kemp M."/>
            <person name="Christensen J.J."/>
        </authorList>
    </citation>
    <scope>NUCLEOTIDE SEQUENCE</scope>
    <source>
        <strain evidence="8">Actinobaculum_suis_CCUG19206T</strain>
    </source>
</reference>
<evidence type="ECO:0000256" key="3">
    <source>
        <dbReference type="ARBA" id="ARBA00023015"/>
    </source>
</evidence>
<evidence type="ECO:0000313" key="8">
    <source>
        <dbReference type="EMBL" id="MDY5153110.1"/>
    </source>
</evidence>
<keyword evidence="6" id="KW-0804">Transcription</keyword>
<reference evidence="9" key="1">
    <citation type="submission" date="2016-10" db="EMBL/GenBank/DDBJ databases">
        <authorList>
            <person name="de Groot N.N."/>
        </authorList>
    </citation>
    <scope>NUCLEOTIDE SEQUENCE [LARGE SCALE GENOMIC DNA]</scope>
    <source>
        <strain evidence="9">DSM 20639</strain>
    </source>
</reference>
<dbReference type="Pfam" id="PF04198">
    <property type="entry name" value="Sugar-bind"/>
    <property type="match status" value="1"/>
</dbReference>
<dbReference type="Gene3D" id="1.10.10.10">
    <property type="entry name" value="Winged helix-like DNA-binding domain superfamily/Winged helix DNA-binding domain"/>
    <property type="match status" value="1"/>
</dbReference>
<keyword evidence="11" id="KW-1185">Reference proteome</keyword>
<dbReference type="EMBL" id="JAWNFU010000002">
    <property type="protein sequence ID" value="MDY5153110.1"/>
    <property type="molecule type" value="Genomic_DNA"/>
</dbReference>
<dbReference type="InterPro" id="IPR037171">
    <property type="entry name" value="NagB/RpiA_transferase-like"/>
</dbReference>
<dbReference type="EMBL" id="FNAU01000006">
    <property type="protein sequence ID" value="SDE32674.1"/>
    <property type="molecule type" value="Genomic_DNA"/>
</dbReference>
<dbReference type="InterPro" id="IPR001387">
    <property type="entry name" value="Cro/C1-type_HTH"/>
</dbReference>
<dbReference type="PANTHER" id="PTHR34294:SF1">
    <property type="entry name" value="TRANSCRIPTIONAL REGULATOR LSRR"/>
    <property type="match status" value="1"/>
</dbReference>
<feature type="domain" description="HTH cro/C1-type" evidence="7">
    <location>
        <begin position="17"/>
        <end position="39"/>
    </location>
</feature>
<proteinExistence type="inferred from homology"/>
<dbReference type="Proteomes" id="UP000182744">
    <property type="component" value="Unassembled WGS sequence"/>
</dbReference>
<dbReference type="InterPro" id="IPR036388">
    <property type="entry name" value="WH-like_DNA-bd_sf"/>
</dbReference>
<dbReference type="AlphaFoldDB" id="A0A1G7BZZ2"/>
<protein>
    <submittedName>
        <fullName evidence="9">Deoxyribonucleoside regulator</fullName>
    </submittedName>
    <submittedName>
        <fullName evidence="8 10">Transcriptional regulator</fullName>
    </submittedName>
</protein>
<evidence type="ECO:0000313" key="12">
    <source>
        <dbReference type="Proteomes" id="UP000269974"/>
    </source>
</evidence>
<organism evidence="9 11">
    <name type="scientific">Actinobaculum suis</name>
    <dbReference type="NCBI Taxonomy" id="1657"/>
    <lineage>
        <taxon>Bacteria</taxon>
        <taxon>Bacillati</taxon>
        <taxon>Actinomycetota</taxon>
        <taxon>Actinomycetes</taxon>
        <taxon>Actinomycetales</taxon>
        <taxon>Actinomycetaceae</taxon>
        <taxon>Actinobaculum</taxon>
    </lineage>
</organism>
<dbReference type="RefSeq" id="WP_074662242.1">
    <property type="nucleotide sequence ID" value="NZ_JAWNFU010000002.1"/>
</dbReference>
<evidence type="ECO:0000256" key="5">
    <source>
        <dbReference type="ARBA" id="ARBA00023125"/>
    </source>
</evidence>
<accession>A0A1G7BZZ2</accession>
<dbReference type="Proteomes" id="UP001273799">
    <property type="component" value="Unassembled WGS sequence"/>
</dbReference>
<keyword evidence="4" id="KW-0731">Sigma factor</keyword>
<sequence>MDKRDEDALEAVKLYYRNGLSQAQVAKELGVSRPTVAKLIQHGRAKGFVSIEIHDPRETSSELGDRLQERFGLQEAVVTYRSTTACADVLEEIGRAGAELLSHLVRDGMSVGISWGQTMYSIAEHLKPRTLCDIDVVQLKGGSSHSDHSTLDFETLYLFCQALNGTAHPLPLPVVFDDVRTKNVVEADRHIAEILDMGRNTDLVVFTVGSVQPSSLLLNLGYFTEKQKEELLSRAVGDACSRFYTRTGEIAVPSIDKVTVGITLEELAKRPLRLLVAGGMRKVEAIYTALKMGLATHLVTDRPTATRILRHR</sequence>
<dbReference type="EMBL" id="UYIO01000001">
    <property type="protein sequence ID" value="VDG76463.1"/>
    <property type="molecule type" value="Genomic_DNA"/>
</dbReference>
<dbReference type="GO" id="GO:0003677">
    <property type="term" value="F:DNA binding"/>
    <property type="evidence" value="ECO:0007669"/>
    <property type="project" value="UniProtKB-KW"/>
</dbReference>
<name>A0A1G7BZZ2_9ACTO</name>
<evidence type="ECO:0000259" key="7">
    <source>
        <dbReference type="PROSITE" id="PS50943"/>
    </source>
</evidence>
<keyword evidence="5" id="KW-0238">DNA-binding</keyword>
<dbReference type="PANTHER" id="PTHR34294">
    <property type="entry name" value="TRANSCRIPTIONAL REGULATOR-RELATED"/>
    <property type="match status" value="1"/>
</dbReference>
<dbReference type="GO" id="GO:0006352">
    <property type="term" value="P:DNA-templated transcription initiation"/>
    <property type="evidence" value="ECO:0007669"/>
    <property type="project" value="InterPro"/>
</dbReference>
<dbReference type="Gene3D" id="3.40.50.1360">
    <property type="match status" value="1"/>
</dbReference>
<evidence type="ECO:0000256" key="6">
    <source>
        <dbReference type="ARBA" id="ARBA00023163"/>
    </source>
</evidence>
<dbReference type="InterPro" id="IPR007324">
    <property type="entry name" value="Sugar-bd_dom_put"/>
</dbReference>
<dbReference type="InterPro" id="IPR009057">
    <property type="entry name" value="Homeodomain-like_sf"/>
</dbReference>
<evidence type="ECO:0000313" key="10">
    <source>
        <dbReference type="EMBL" id="VDG76463.1"/>
    </source>
</evidence>
<dbReference type="InterPro" id="IPR013249">
    <property type="entry name" value="RNA_pol_sigma70_r4_t2"/>
</dbReference>
<comment type="similarity">
    <text evidence="1">Belongs to the SorC transcriptional regulatory family.</text>
</comment>
<evidence type="ECO:0000256" key="2">
    <source>
        <dbReference type="ARBA" id="ARBA00010641"/>
    </source>
</evidence>
<dbReference type="SUPFAM" id="SSF100950">
    <property type="entry name" value="NagB/RpiA/CoA transferase-like"/>
    <property type="match status" value="1"/>
</dbReference>
<reference evidence="10 12" key="3">
    <citation type="submission" date="2018-11" db="EMBL/GenBank/DDBJ databases">
        <authorList>
            <consortium name="Pathogen Informatics"/>
        </authorList>
    </citation>
    <scope>NUCLEOTIDE SEQUENCE [LARGE SCALE GENOMIC DNA]</scope>
    <source>
        <strain evidence="10 12">NCTC10327</strain>
    </source>
</reference>
<dbReference type="Proteomes" id="UP000269974">
    <property type="component" value="Unassembled WGS sequence"/>
</dbReference>
<reference evidence="11" key="2">
    <citation type="submission" date="2016-10" db="EMBL/GenBank/DDBJ databases">
        <authorList>
            <person name="Varghese N."/>
        </authorList>
    </citation>
    <scope>NUCLEOTIDE SEQUENCE [LARGE SCALE GENOMIC DNA]</scope>
    <source>
        <strain evidence="11">DSM 20639</strain>
    </source>
</reference>
<dbReference type="SUPFAM" id="SSF46689">
    <property type="entry name" value="Homeodomain-like"/>
    <property type="match status" value="1"/>
</dbReference>
<keyword evidence="3" id="KW-0805">Transcription regulation</keyword>